<dbReference type="Proteomes" id="UP000566819">
    <property type="component" value="Unassembled WGS sequence"/>
</dbReference>
<dbReference type="Gene3D" id="3.40.50.720">
    <property type="entry name" value="NAD(P)-binding Rossmann-like Domain"/>
    <property type="match status" value="1"/>
</dbReference>
<dbReference type="Pfam" id="PF00106">
    <property type="entry name" value="adh_short"/>
    <property type="match status" value="1"/>
</dbReference>
<dbReference type="SUPFAM" id="SSF51735">
    <property type="entry name" value="NAD(P)-binding Rossmann-fold domains"/>
    <property type="match status" value="1"/>
</dbReference>
<accession>A0A8H4RCP3</accession>
<evidence type="ECO:0000313" key="3">
    <source>
        <dbReference type="Proteomes" id="UP000566819"/>
    </source>
</evidence>
<dbReference type="CDD" id="cd05374">
    <property type="entry name" value="17beta-HSD-like_SDR_c"/>
    <property type="match status" value="1"/>
</dbReference>
<organism evidence="2 3">
    <name type="scientific">Cudoniella acicularis</name>
    <dbReference type="NCBI Taxonomy" id="354080"/>
    <lineage>
        <taxon>Eukaryota</taxon>
        <taxon>Fungi</taxon>
        <taxon>Dikarya</taxon>
        <taxon>Ascomycota</taxon>
        <taxon>Pezizomycotina</taxon>
        <taxon>Leotiomycetes</taxon>
        <taxon>Helotiales</taxon>
        <taxon>Tricladiaceae</taxon>
        <taxon>Cudoniella</taxon>
    </lineage>
</organism>
<dbReference type="PRINTS" id="PR00081">
    <property type="entry name" value="GDHRDH"/>
</dbReference>
<name>A0A8H4RCP3_9HELO</name>
<dbReference type="PRINTS" id="PR00080">
    <property type="entry name" value="SDRFAMILY"/>
</dbReference>
<dbReference type="InterPro" id="IPR020904">
    <property type="entry name" value="Sc_DH/Rdtase_CS"/>
</dbReference>
<keyword evidence="1" id="KW-0521">NADP</keyword>
<dbReference type="InterPro" id="IPR051911">
    <property type="entry name" value="SDR_oxidoreductase"/>
</dbReference>
<dbReference type="PANTHER" id="PTHR43976:SF6">
    <property type="entry name" value="OXIDOREDUCTASE, PUTATIVE (AFU_ORTHOLOGUE AFUA_1G13950)-RELATED"/>
    <property type="match status" value="1"/>
</dbReference>
<dbReference type="OrthoDB" id="1274115at2759"/>
<dbReference type="InterPro" id="IPR002347">
    <property type="entry name" value="SDR_fam"/>
</dbReference>
<reference evidence="2 3" key="1">
    <citation type="submission" date="2020-03" db="EMBL/GenBank/DDBJ databases">
        <title>Draft Genome Sequence of Cudoniella acicularis.</title>
        <authorList>
            <person name="Buettner E."/>
            <person name="Kellner H."/>
        </authorList>
    </citation>
    <scope>NUCLEOTIDE SEQUENCE [LARGE SCALE GENOMIC DNA]</scope>
    <source>
        <strain evidence="2 3">DSM 108380</strain>
    </source>
</reference>
<dbReference type="InterPro" id="IPR036291">
    <property type="entry name" value="NAD(P)-bd_dom_sf"/>
</dbReference>
<dbReference type="PANTHER" id="PTHR43976">
    <property type="entry name" value="SHORT CHAIN DEHYDROGENASE"/>
    <property type="match status" value="1"/>
</dbReference>
<comment type="caution">
    <text evidence="2">The sequence shown here is derived from an EMBL/GenBank/DDBJ whole genome shotgun (WGS) entry which is preliminary data.</text>
</comment>
<evidence type="ECO:0000256" key="1">
    <source>
        <dbReference type="ARBA" id="ARBA00022857"/>
    </source>
</evidence>
<dbReference type="AlphaFoldDB" id="A0A8H4RCP3"/>
<dbReference type="PROSITE" id="PS00061">
    <property type="entry name" value="ADH_SHORT"/>
    <property type="match status" value="1"/>
</dbReference>
<proteinExistence type="predicted"/>
<dbReference type="EMBL" id="JAAMPI010000931">
    <property type="protein sequence ID" value="KAF4627665.1"/>
    <property type="molecule type" value="Genomic_DNA"/>
</dbReference>
<gene>
    <name evidence="2" type="ORF">G7Y89_g10489</name>
</gene>
<sequence length="531" mass="59316">MATTTTTTQTKPLVWLITGCSSGFGEALTLLALKNGHSVIAASRTPSRTPSLVKEVESLGGLWLQLDMTAPKSAMEKVVEEGVKKFGRIDVLVNNAGVGIIGPLEDVSEQEIQTIMATNFIGPLLLIQSVLPHMRSQSSGTIVNISSGAGIDPRPSMGLYGASKFALEGMSQGLSKEISPFGIRMLIVQPGVFTTNMMNAIMLNGKEITGAYENTEVGQKAPFEVRTMIFKLCLSDAWEGKIPALIKAVRQDQGLYHEALEIFYEDKQFVLHKVNGWSFNDMEFSAMLTIKKLEIVVEKGIMVEGLFCLPKSNYTGVNETFSNPIQVHYVQLGRFPPAIYRRRFQSTTNKTQPLLPNPGSLAANHNNFALKPLQEITISDASNVKELSLKFVQNIDVGHYQDLTFRHTHKGNFYDYSYFIYPFKNRLSKLELASTMPLESPQRTSPQFYERYKDMMGIHLLSGYSVTKVHPKLRTVYAGYDDGDRRVESVLKALQKQKFSDCWFWEVDKKEDEVGKEKVPIDSVLGYYTGN</sequence>
<evidence type="ECO:0000313" key="2">
    <source>
        <dbReference type="EMBL" id="KAF4627665.1"/>
    </source>
</evidence>
<keyword evidence="3" id="KW-1185">Reference proteome</keyword>
<protein>
    <recommendedName>
        <fullName evidence="4">NAD(P)-binding protein</fullName>
    </recommendedName>
</protein>
<evidence type="ECO:0008006" key="4">
    <source>
        <dbReference type="Google" id="ProtNLM"/>
    </source>
</evidence>